<dbReference type="Gene3D" id="3.40.47.10">
    <property type="match status" value="1"/>
</dbReference>
<comment type="caution">
    <text evidence="12">The sequence shown here is derived from an EMBL/GenBank/DDBJ whole genome shotgun (WGS) entry which is preliminary data.</text>
</comment>
<dbReference type="Pfam" id="PF00108">
    <property type="entry name" value="Thiolase_N"/>
    <property type="match status" value="1"/>
</dbReference>
<dbReference type="CDD" id="cd00751">
    <property type="entry name" value="thiolase"/>
    <property type="match status" value="1"/>
</dbReference>
<evidence type="ECO:0000256" key="5">
    <source>
        <dbReference type="ARBA" id="ARBA00022723"/>
    </source>
</evidence>
<feature type="domain" description="Thiolase N-terminal" evidence="10">
    <location>
        <begin position="4"/>
        <end position="261"/>
    </location>
</feature>
<dbReference type="InterPro" id="IPR020615">
    <property type="entry name" value="Thiolase_acyl_enz_int_AS"/>
</dbReference>
<dbReference type="PANTHER" id="PTHR18919:SF156">
    <property type="entry name" value="ACETYL-COA ACETYLTRANSFERASE, MITOCHONDRIAL"/>
    <property type="match status" value="1"/>
</dbReference>
<protein>
    <recommendedName>
        <fullName evidence="3">acetyl-CoA C-acetyltransferase</fullName>
        <ecNumber evidence="3">2.3.1.9</ecNumber>
    </recommendedName>
</protein>
<name>A0ABT9SKA4_9FLAO</name>
<evidence type="ECO:0000256" key="1">
    <source>
        <dbReference type="ARBA" id="ARBA00010982"/>
    </source>
</evidence>
<keyword evidence="13" id="KW-1185">Reference proteome</keyword>
<reference evidence="12 13" key="1">
    <citation type="submission" date="2023-07" db="EMBL/GenBank/DDBJ databases">
        <title>Sorghum-associated microbial communities from plants grown in Nebraska, USA.</title>
        <authorList>
            <person name="Schachtman D."/>
        </authorList>
    </citation>
    <scope>NUCLEOTIDE SEQUENCE [LARGE SCALE GENOMIC DNA]</scope>
    <source>
        <strain evidence="12 13">CC351</strain>
    </source>
</reference>
<dbReference type="Proteomes" id="UP001235513">
    <property type="component" value="Unassembled WGS sequence"/>
</dbReference>
<dbReference type="Pfam" id="PF02803">
    <property type="entry name" value="Thiolase_C"/>
    <property type="match status" value="1"/>
</dbReference>
<evidence type="ECO:0000259" key="11">
    <source>
        <dbReference type="Pfam" id="PF02803"/>
    </source>
</evidence>
<dbReference type="InterPro" id="IPR020610">
    <property type="entry name" value="Thiolase_AS"/>
</dbReference>
<dbReference type="NCBIfam" id="TIGR01930">
    <property type="entry name" value="AcCoA-C-Actrans"/>
    <property type="match status" value="1"/>
</dbReference>
<keyword evidence="7" id="KW-0630">Potassium</keyword>
<evidence type="ECO:0000256" key="9">
    <source>
        <dbReference type="RuleBase" id="RU003557"/>
    </source>
</evidence>
<dbReference type="InterPro" id="IPR016039">
    <property type="entry name" value="Thiolase-like"/>
</dbReference>
<evidence type="ECO:0000256" key="3">
    <source>
        <dbReference type="ARBA" id="ARBA00012705"/>
    </source>
</evidence>
<dbReference type="InterPro" id="IPR020617">
    <property type="entry name" value="Thiolase_C"/>
</dbReference>
<dbReference type="PROSITE" id="PS00098">
    <property type="entry name" value="THIOLASE_1"/>
    <property type="match status" value="1"/>
</dbReference>
<dbReference type="PIRSF" id="PIRSF000429">
    <property type="entry name" value="Ac-CoA_Ac_transf"/>
    <property type="match status" value="1"/>
</dbReference>
<dbReference type="EC" id="2.3.1.9" evidence="3"/>
<keyword evidence="6" id="KW-0809">Transit peptide</keyword>
<comment type="similarity">
    <text evidence="1 9">Belongs to the thiolase-like superfamily. Thiolase family.</text>
</comment>
<dbReference type="InterPro" id="IPR020613">
    <property type="entry name" value="Thiolase_CS"/>
</dbReference>
<sequence>MKEVFIVSAVRTPIGSFMGSLSTVPATKLGSAAVKGALNKIGLDPKNVQEIYMGNVLQAGEGQAPARQVALGAGLSIETPSTTVNKVCASGMKAVTMAAQAIKAGDAEVVVAGGMENMSLVPHYYNARVATKLGDIKMQDGMVLDGLTDVYNKVHMGVCAEKCAVDYSISREDQDNFAIESYKRSAKAWSEGKFAEEVVPVEIPQRKGDPVIFAEDEEYKAVNFDRIATLPTVFKKEEGTVTAANASTLNDGASALILVSKEKMEELGLKPLAKIVSYADAAQEPENFTTAPAKALPIALKKAGLEISDIDFFEFNEAFSVVGLANNKILGLDASKVNVNGGAVAIGHPLGSSGSRIIVTLINVLKQNNAKYGAAAICNGGGGASAIVIENM</sequence>
<keyword evidence="8 9" id="KW-0012">Acyltransferase</keyword>
<dbReference type="InterPro" id="IPR020616">
    <property type="entry name" value="Thiolase_N"/>
</dbReference>
<dbReference type="SUPFAM" id="SSF53901">
    <property type="entry name" value="Thiolase-like"/>
    <property type="match status" value="2"/>
</dbReference>
<dbReference type="EMBL" id="JAUSRL010000002">
    <property type="protein sequence ID" value="MDP9959856.1"/>
    <property type="molecule type" value="Genomic_DNA"/>
</dbReference>
<organism evidence="12 13">
    <name type="scientific">Chryseobacterium lathyri</name>
    <dbReference type="NCBI Taxonomy" id="395933"/>
    <lineage>
        <taxon>Bacteria</taxon>
        <taxon>Pseudomonadati</taxon>
        <taxon>Bacteroidota</taxon>
        <taxon>Flavobacteriia</taxon>
        <taxon>Flavobacteriales</taxon>
        <taxon>Weeksellaceae</taxon>
        <taxon>Chryseobacterium group</taxon>
        <taxon>Chryseobacterium</taxon>
    </lineage>
</organism>
<feature type="domain" description="Thiolase C-terminal" evidence="11">
    <location>
        <begin position="269"/>
        <end position="390"/>
    </location>
</feature>
<keyword evidence="4 9" id="KW-0808">Transferase</keyword>
<comment type="subunit">
    <text evidence="2">Homotetramer.</text>
</comment>
<evidence type="ECO:0000256" key="4">
    <source>
        <dbReference type="ARBA" id="ARBA00022679"/>
    </source>
</evidence>
<dbReference type="InterPro" id="IPR002155">
    <property type="entry name" value="Thiolase"/>
</dbReference>
<evidence type="ECO:0000313" key="13">
    <source>
        <dbReference type="Proteomes" id="UP001235513"/>
    </source>
</evidence>
<keyword evidence="5" id="KW-0479">Metal-binding</keyword>
<accession>A0ABT9SKA4</accession>
<evidence type="ECO:0000256" key="7">
    <source>
        <dbReference type="ARBA" id="ARBA00022958"/>
    </source>
</evidence>
<gene>
    <name evidence="12" type="ORF">J2T04_001735</name>
</gene>
<dbReference type="GO" id="GO:0003985">
    <property type="term" value="F:acetyl-CoA C-acetyltransferase activity"/>
    <property type="evidence" value="ECO:0007669"/>
    <property type="project" value="UniProtKB-EC"/>
</dbReference>
<dbReference type="PROSITE" id="PS00099">
    <property type="entry name" value="THIOLASE_3"/>
    <property type="match status" value="1"/>
</dbReference>
<dbReference type="RefSeq" id="WP_306842886.1">
    <property type="nucleotide sequence ID" value="NZ_JAUSRL010000002.1"/>
</dbReference>
<evidence type="ECO:0000256" key="8">
    <source>
        <dbReference type="ARBA" id="ARBA00023315"/>
    </source>
</evidence>
<dbReference type="PANTHER" id="PTHR18919">
    <property type="entry name" value="ACETYL-COA C-ACYLTRANSFERASE"/>
    <property type="match status" value="1"/>
</dbReference>
<evidence type="ECO:0000259" key="10">
    <source>
        <dbReference type="Pfam" id="PF00108"/>
    </source>
</evidence>
<dbReference type="PROSITE" id="PS00737">
    <property type="entry name" value="THIOLASE_2"/>
    <property type="match status" value="1"/>
</dbReference>
<evidence type="ECO:0000256" key="2">
    <source>
        <dbReference type="ARBA" id="ARBA00011881"/>
    </source>
</evidence>
<evidence type="ECO:0000313" key="12">
    <source>
        <dbReference type="EMBL" id="MDP9959856.1"/>
    </source>
</evidence>
<evidence type="ECO:0000256" key="6">
    <source>
        <dbReference type="ARBA" id="ARBA00022946"/>
    </source>
</evidence>
<proteinExistence type="inferred from homology"/>